<feature type="transmembrane region" description="Helical" evidence="1">
    <location>
        <begin position="47"/>
        <end position="71"/>
    </location>
</feature>
<protein>
    <recommendedName>
        <fullName evidence="3">DUF4383 domain-containing protein</fullName>
    </recommendedName>
</protein>
<evidence type="ECO:0000256" key="1">
    <source>
        <dbReference type="SAM" id="Phobius"/>
    </source>
</evidence>
<sequence>MSTRYFALILGIFYVIVGVLGLFPPLLQAIPAGEPNVFVDFLKGSLLGVFPVNILHTLVHLVVGIWGIVAYRSFASSRVFSRAIAVIFGVLFVMGIIPVLRTAFGLIPLYGSDVVLHLVTALLGGYFGWVVPEEDVIVVRH</sequence>
<organism evidence="2">
    <name type="scientific">anaerobic digester metagenome</name>
    <dbReference type="NCBI Taxonomy" id="1263854"/>
    <lineage>
        <taxon>unclassified sequences</taxon>
        <taxon>metagenomes</taxon>
        <taxon>ecological metagenomes</taxon>
    </lineage>
</organism>
<name>A0A485LUV6_9ZZZZ</name>
<keyword evidence="1" id="KW-0472">Membrane</keyword>
<proteinExistence type="predicted"/>
<evidence type="ECO:0000313" key="2">
    <source>
        <dbReference type="EMBL" id="VFU11849.1"/>
    </source>
</evidence>
<feature type="transmembrane region" description="Helical" evidence="1">
    <location>
        <begin position="7"/>
        <end position="27"/>
    </location>
</feature>
<feature type="transmembrane region" description="Helical" evidence="1">
    <location>
        <begin position="83"/>
        <end position="108"/>
    </location>
</feature>
<accession>A0A485LUV6</accession>
<gene>
    <name evidence="2" type="ORF">SCFA_1170003</name>
</gene>
<dbReference type="AlphaFoldDB" id="A0A485LUV6"/>
<keyword evidence="1" id="KW-0812">Transmembrane</keyword>
<evidence type="ECO:0008006" key="3">
    <source>
        <dbReference type="Google" id="ProtNLM"/>
    </source>
</evidence>
<feature type="transmembrane region" description="Helical" evidence="1">
    <location>
        <begin position="114"/>
        <end position="131"/>
    </location>
</feature>
<reference evidence="2" key="1">
    <citation type="submission" date="2019-03" db="EMBL/GenBank/DDBJ databases">
        <authorList>
            <person name="Hao L."/>
        </authorList>
    </citation>
    <scope>NUCLEOTIDE SEQUENCE</scope>
</reference>
<dbReference type="EMBL" id="CAADRM010000021">
    <property type="protein sequence ID" value="VFU11849.1"/>
    <property type="molecule type" value="Genomic_DNA"/>
</dbReference>
<dbReference type="Pfam" id="PF14325">
    <property type="entry name" value="DUF4383"/>
    <property type="match status" value="1"/>
</dbReference>
<keyword evidence="1" id="KW-1133">Transmembrane helix</keyword>